<dbReference type="Proteomes" id="UP001138500">
    <property type="component" value="Unassembled WGS sequence"/>
</dbReference>
<proteinExistence type="predicted"/>
<keyword evidence="2" id="KW-1185">Reference proteome</keyword>
<dbReference type="EMBL" id="RIBY02001854">
    <property type="protein sequence ID" value="KAH9827843.1"/>
    <property type="molecule type" value="Genomic_DNA"/>
</dbReference>
<reference evidence="1 2" key="1">
    <citation type="journal article" date="2018" name="IMA Fungus">
        <title>IMA Genome-F 10: Nine draft genome sequences of Claviceps purpurea s.lat., including C. arundinis, C. humidiphila, and C. cf. spartinae, pseudomolecules for the pitch canker pathogen Fusarium circinatum, draft genome of Davidsoniella eucalypti, Grosmannia galeiformis, Quambalaria eucalypti, and Teratosphaeria destructans.</title>
        <authorList>
            <person name="Wingfield B.D."/>
            <person name="Liu M."/>
            <person name="Nguyen H.D."/>
            <person name="Lane F.A."/>
            <person name="Morgan S.W."/>
            <person name="De Vos L."/>
            <person name="Wilken P.M."/>
            <person name="Duong T.A."/>
            <person name="Aylward J."/>
            <person name="Coetzee M.P."/>
            <person name="Dadej K."/>
            <person name="De Beer Z.W."/>
            <person name="Findlay W."/>
            <person name="Havenga M."/>
            <person name="Kolarik M."/>
            <person name="Menzies J.G."/>
            <person name="Naidoo K."/>
            <person name="Pochopski O."/>
            <person name="Shoukouhi P."/>
            <person name="Santana Q.C."/>
            <person name="Seifert K.A."/>
            <person name="Soal N."/>
            <person name="Steenkamp E.T."/>
            <person name="Tatham C.T."/>
            <person name="van der Nest M.A."/>
            <person name="Wingfield M.J."/>
        </authorList>
    </citation>
    <scope>NUCLEOTIDE SEQUENCE [LARGE SCALE GENOMIC DNA]</scope>
    <source>
        <strain evidence="1">CMW44962</strain>
    </source>
</reference>
<dbReference type="AlphaFoldDB" id="A0A9W7W2G1"/>
<accession>A0A9W7W2G1</accession>
<organism evidence="1 2">
    <name type="scientific">Teratosphaeria destructans</name>
    <dbReference type="NCBI Taxonomy" id="418781"/>
    <lineage>
        <taxon>Eukaryota</taxon>
        <taxon>Fungi</taxon>
        <taxon>Dikarya</taxon>
        <taxon>Ascomycota</taxon>
        <taxon>Pezizomycotina</taxon>
        <taxon>Dothideomycetes</taxon>
        <taxon>Dothideomycetidae</taxon>
        <taxon>Mycosphaerellales</taxon>
        <taxon>Teratosphaeriaceae</taxon>
        <taxon>Teratosphaeria</taxon>
    </lineage>
</organism>
<sequence length="146" mass="15804">MNTLPTEPKQLSPRSLSRVPLQAPQADCVAAGLLLPALSVQRQVLPSAETAATRLATRTAVESLISLSWGLFRGLWRFVVGELGGLGLWWFWERLCGRGGGLLYMSLWRGGPSEEGGVHSLLWTPPPRDLILGAVLVGVFQASVIF</sequence>
<gene>
    <name evidence="1" type="ORF">Tdes44962_MAKER09601</name>
</gene>
<reference evidence="1 2" key="2">
    <citation type="journal article" date="2021" name="Curr. Genet.">
        <title>Genetic response to nitrogen starvation in the aggressive Eucalyptus foliar pathogen Teratosphaeria destructans.</title>
        <authorList>
            <person name="Havenga M."/>
            <person name="Wingfield B.D."/>
            <person name="Wingfield M.J."/>
            <person name="Dreyer L.L."/>
            <person name="Roets F."/>
            <person name="Aylward J."/>
        </authorList>
    </citation>
    <scope>NUCLEOTIDE SEQUENCE [LARGE SCALE GENOMIC DNA]</scope>
    <source>
        <strain evidence="1">CMW44962</strain>
    </source>
</reference>
<evidence type="ECO:0000313" key="1">
    <source>
        <dbReference type="EMBL" id="KAH9827843.1"/>
    </source>
</evidence>
<evidence type="ECO:0000313" key="2">
    <source>
        <dbReference type="Proteomes" id="UP001138500"/>
    </source>
</evidence>
<name>A0A9W7W2G1_9PEZI</name>
<protein>
    <submittedName>
        <fullName evidence="1">Uncharacterized protein</fullName>
    </submittedName>
</protein>
<comment type="caution">
    <text evidence="1">The sequence shown here is derived from an EMBL/GenBank/DDBJ whole genome shotgun (WGS) entry which is preliminary data.</text>
</comment>